<dbReference type="AlphaFoldDB" id="A0A9Q9BW47"/>
<dbReference type="EMBL" id="CP101127">
    <property type="protein sequence ID" value="UTO25835.1"/>
    <property type="molecule type" value="Genomic_DNA"/>
</dbReference>
<sequence length="386" mass="46606">MEYWKSDIYSYDQIFEHNISTTKLFEKIYGNTLNQKLLIRNKLENKYSSLLNPYFSISSFIDNYVRYYNYDYSNFLTVFIKEKIPNYYEYESISKILNYLTSEKNTRDLLLLFLKNGKFEKLLFVIQNKLKEYWFEGHKINLYLLKQVIQSVLVSNQKYSYDIFKQIFNSRTLNDNEEVLQDIVLSFLKDCLNTNLLEILTNFKINQNYTKITKYLSELKTFEEFSEFILKSLINRSNLYSHLQDFDIFWKQWLINNKYNLLLVLNKIFLEISSKDKINHTIDFIYETIQSLFKIKNVEGKDERQIKKSLNIILSTLNTNPKNLNNLLINLINKLKNFSIFNFIFKKKTKNIFSIRNWVGMNNFIFLLVKIFSHVLTIRKIVKKYL</sequence>
<protein>
    <submittedName>
        <fullName evidence="1">Uncharacterized protein</fullName>
    </submittedName>
</protein>
<proteinExistence type="predicted"/>
<organism evidence="1 2">
    <name type="scientific">Metamycoplasma hyosynoviae</name>
    <dbReference type="NCBI Taxonomy" id="29559"/>
    <lineage>
        <taxon>Bacteria</taxon>
        <taxon>Bacillati</taxon>
        <taxon>Mycoplasmatota</taxon>
        <taxon>Mycoplasmoidales</taxon>
        <taxon>Metamycoplasmataceae</taxon>
        <taxon>Metamycoplasma</taxon>
    </lineage>
</organism>
<dbReference type="RefSeq" id="WP_254735282.1">
    <property type="nucleotide sequence ID" value="NZ_CP101127.1"/>
</dbReference>
<gene>
    <name evidence="1" type="ORF">NMG93_03110</name>
</gene>
<dbReference type="Proteomes" id="UP001059349">
    <property type="component" value="Chromosome"/>
</dbReference>
<evidence type="ECO:0000313" key="2">
    <source>
        <dbReference type="Proteomes" id="UP001059349"/>
    </source>
</evidence>
<name>A0A9Q9BW47_9BACT</name>
<accession>A0A9Q9BW47</accession>
<dbReference type="GeneID" id="75105469"/>
<evidence type="ECO:0000313" key="1">
    <source>
        <dbReference type="EMBL" id="UTO25835.1"/>
    </source>
</evidence>
<reference evidence="1" key="1">
    <citation type="submission" date="2022-07" db="EMBL/GenBank/DDBJ databases">
        <title>Complete genome of Mycoplasma hyosynoviae B1.</title>
        <authorList>
            <person name="Spergser J."/>
        </authorList>
    </citation>
    <scope>NUCLEOTIDE SEQUENCE</scope>
    <source>
        <strain evidence="1">B1</strain>
    </source>
</reference>